<name>A0A5C4XTR9_9HYPH</name>
<protein>
    <recommendedName>
        <fullName evidence="3">Transglutaminase</fullName>
    </recommendedName>
</protein>
<evidence type="ECO:0008006" key="3">
    <source>
        <dbReference type="Google" id="ProtNLM"/>
    </source>
</evidence>
<keyword evidence="2" id="KW-1185">Reference proteome</keyword>
<dbReference type="Proteomes" id="UP000311605">
    <property type="component" value="Unassembled WGS sequence"/>
</dbReference>
<reference evidence="1 2" key="1">
    <citation type="submission" date="2019-06" db="EMBL/GenBank/DDBJ databases">
        <title>The draft genome of Rhizobium smilacinae PTYR-5.</title>
        <authorList>
            <person name="Liu L."/>
            <person name="Li L."/>
            <person name="Zhang X."/>
        </authorList>
    </citation>
    <scope>NUCLEOTIDE SEQUENCE [LARGE SCALE GENOMIC DNA]</scope>
    <source>
        <strain evidence="1 2">PTYR-5</strain>
    </source>
</reference>
<dbReference type="InterPro" id="IPR010319">
    <property type="entry name" value="Transglutaminase-like_Cys_pept"/>
</dbReference>
<gene>
    <name evidence="1" type="ORF">FHP24_03380</name>
</gene>
<organism evidence="1 2">
    <name type="scientific">Aliirhizobium smilacinae</name>
    <dbReference type="NCBI Taxonomy" id="1395944"/>
    <lineage>
        <taxon>Bacteria</taxon>
        <taxon>Pseudomonadati</taxon>
        <taxon>Pseudomonadota</taxon>
        <taxon>Alphaproteobacteria</taxon>
        <taxon>Hyphomicrobiales</taxon>
        <taxon>Rhizobiaceae</taxon>
        <taxon>Aliirhizobium</taxon>
    </lineage>
</organism>
<dbReference type="OrthoDB" id="7206808at2"/>
<sequence length="155" mass="17547">MTTVRETIPPFAFAKFCANQSDQCDVRGGQAPISMTKERRLLLQSINAQVNRDIRYTDDPSDKDLWRAGVSAGDCDDYALTKRQRLLDVGWPSSALRVATARTEEGVGHAVLVVSTVEGDFVLDNRTNVMKPWYAARLQWIKIQSQDDPRKWLTF</sequence>
<dbReference type="EMBL" id="VDMN01000001">
    <property type="protein sequence ID" value="TNM66708.1"/>
    <property type="molecule type" value="Genomic_DNA"/>
</dbReference>
<evidence type="ECO:0000313" key="2">
    <source>
        <dbReference type="Proteomes" id="UP000311605"/>
    </source>
</evidence>
<dbReference type="AlphaFoldDB" id="A0A5C4XTR9"/>
<dbReference type="Pfam" id="PF06035">
    <property type="entry name" value="Peptidase_C93"/>
    <property type="match status" value="1"/>
</dbReference>
<dbReference type="PANTHER" id="PTHR39327">
    <property type="match status" value="1"/>
</dbReference>
<dbReference type="PANTHER" id="PTHR39327:SF1">
    <property type="entry name" value="BLR5470 PROTEIN"/>
    <property type="match status" value="1"/>
</dbReference>
<dbReference type="Gene3D" id="3.10.620.30">
    <property type="match status" value="1"/>
</dbReference>
<accession>A0A5C4XTR9</accession>
<comment type="caution">
    <text evidence="1">The sequence shown here is derived from an EMBL/GenBank/DDBJ whole genome shotgun (WGS) entry which is preliminary data.</text>
</comment>
<evidence type="ECO:0000313" key="1">
    <source>
        <dbReference type="EMBL" id="TNM66708.1"/>
    </source>
</evidence>
<proteinExistence type="predicted"/>